<dbReference type="PANTHER" id="PTHR35716">
    <property type="entry name" value="OS05G0574700 PROTEIN-RELATED"/>
    <property type="match status" value="1"/>
</dbReference>
<dbReference type="Proteomes" id="UP001301350">
    <property type="component" value="Unassembled WGS sequence"/>
</dbReference>
<feature type="region of interest" description="Disordered" evidence="1">
    <location>
        <begin position="16"/>
        <end position="54"/>
    </location>
</feature>
<keyword evidence="3" id="KW-1185">Reference proteome</keyword>
<organism evidence="2 3">
    <name type="scientific">Cyanidium caldarium</name>
    <name type="common">Red alga</name>
    <dbReference type="NCBI Taxonomy" id="2771"/>
    <lineage>
        <taxon>Eukaryota</taxon>
        <taxon>Rhodophyta</taxon>
        <taxon>Bangiophyceae</taxon>
        <taxon>Cyanidiales</taxon>
        <taxon>Cyanidiaceae</taxon>
        <taxon>Cyanidium</taxon>
    </lineage>
</organism>
<proteinExistence type="predicted"/>
<dbReference type="AlphaFoldDB" id="A0AAV9J2C0"/>
<evidence type="ECO:0000313" key="3">
    <source>
        <dbReference type="Proteomes" id="UP001301350"/>
    </source>
</evidence>
<protein>
    <submittedName>
        <fullName evidence="2">Uncharacterized protein</fullName>
    </submittedName>
</protein>
<dbReference type="EMBL" id="JANCYW010000017">
    <property type="protein sequence ID" value="KAK4538436.1"/>
    <property type="molecule type" value="Genomic_DNA"/>
</dbReference>
<feature type="compositionally biased region" description="Polar residues" evidence="1">
    <location>
        <begin position="16"/>
        <end position="26"/>
    </location>
</feature>
<reference evidence="2 3" key="1">
    <citation type="submission" date="2022-07" db="EMBL/GenBank/DDBJ databases">
        <title>Genome-wide signatures of adaptation to extreme environments.</title>
        <authorList>
            <person name="Cho C.H."/>
            <person name="Yoon H.S."/>
        </authorList>
    </citation>
    <scope>NUCLEOTIDE SEQUENCE [LARGE SCALE GENOMIC DNA]</scope>
    <source>
        <strain evidence="2 3">DBV 063 E5</strain>
    </source>
</reference>
<gene>
    <name evidence="2" type="ORF">CDCA_CDCA17G4461</name>
</gene>
<name>A0AAV9J2C0_CYACA</name>
<comment type="caution">
    <text evidence="2">The sequence shown here is derived from an EMBL/GenBank/DDBJ whole genome shotgun (WGS) entry which is preliminary data.</text>
</comment>
<evidence type="ECO:0000256" key="1">
    <source>
        <dbReference type="SAM" id="MobiDB-lite"/>
    </source>
</evidence>
<evidence type="ECO:0000313" key="2">
    <source>
        <dbReference type="EMBL" id="KAK4538436.1"/>
    </source>
</evidence>
<accession>A0AAV9J2C0</accession>
<sequence>MTGAFILNAWTGSTWKRSHPNSSTHPTGRCWGTRPPARQLGQRASRAPTLPQSAPAARTLRNCAAPSGAREPARWKDTVALFAQLSPERTVDHLLEGLRRNQTAPMAPNRDEGIEALYAFASFDVWTINNEFFGRKMDLGQFERFKRVLQLEPYVALLQHRSRTVLSALRTSDDAYQCRVQVTSCSGHSCVFAFFLSRQHLARNLPHAATDSNTTEYSWLVDRILCEVDADCE</sequence>